<organism evidence="1 2">
    <name type="scientific">Gigaspora margarita</name>
    <dbReference type="NCBI Taxonomy" id="4874"/>
    <lineage>
        <taxon>Eukaryota</taxon>
        <taxon>Fungi</taxon>
        <taxon>Fungi incertae sedis</taxon>
        <taxon>Mucoromycota</taxon>
        <taxon>Glomeromycotina</taxon>
        <taxon>Glomeromycetes</taxon>
        <taxon>Diversisporales</taxon>
        <taxon>Gigasporaceae</taxon>
        <taxon>Gigaspora</taxon>
    </lineage>
</organism>
<evidence type="ECO:0000313" key="1">
    <source>
        <dbReference type="EMBL" id="CAG8747733.1"/>
    </source>
</evidence>
<protein>
    <submittedName>
        <fullName evidence="1">3178_t:CDS:1</fullName>
    </submittedName>
</protein>
<reference evidence="1 2" key="1">
    <citation type="submission" date="2021-06" db="EMBL/GenBank/DDBJ databases">
        <authorList>
            <person name="Kallberg Y."/>
            <person name="Tangrot J."/>
            <person name="Rosling A."/>
        </authorList>
    </citation>
    <scope>NUCLEOTIDE SEQUENCE [LARGE SCALE GENOMIC DNA]</scope>
    <source>
        <strain evidence="1 2">120-4 pot B 10/14</strain>
    </source>
</reference>
<comment type="caution">
    <text evidence="1">The sequence shown here is derived from an EMBL/GenBank/DDBJ whole genome shotgun (WGS) entry which is preliminary data.</text>
</comment>
<proteinExistence type="predicted"/>
<keyword evidence="2" id="KW-1185">Reference proteome</keyword>
<gene>
    <name evidence="1" type="ORF">GMARGA_LOCUS16050</name>
</gene>
<sequence>SFETPSISTEDDEQSSSKLFDRIKTNEYLVFVSFEAFLDHLYNEKIIESGRINHYSKNKRLKSILGFLDAHIGSYFNIYNNGERYFRENDTFDLREHRSLSYENDFTVWFWIVNIICEQFNIKYLWTFTDLENYFVNNLAF</sequence>
<name>A0ABN7V9L5_GIGMA</name>
<feature type="non-terminal residue" evidence="1">
    <location>
        <position position="1"/>
    </location>
</feature>
<dbReference type="EMBL" id="CAJVQB010011442">
    <property type="protein sequence ID" value="CAG8747733.1"/>
    <property type="molecule type" value="Genomic_DNA"/>
</dbReference>
<evidence type="ECO:0000313" key="2">
    <source>
        <dbReference type="Proteomes" id="UP000789901"/>
    </source>
</evidence>
<accession>A0ABN7V9L5</accession>
<dbReference type="Proteomes" id="UP000789901">
    <property type="component" value="Unassembled WGS sequence"/>
</dbReference>